<proteinExistence type="inferred from homology"/>
<comment type="similarity">
    <text evidence="3">Belongs to the prokaryotic Ku family.</text>
</comment>
<keyword evidence="1 3" id="KW-0238">DNA-binding</keyword>
<dbReference type="InterPro" id="IPR016194">
    <property type="entry name" value="SPOC-like_C_dom_sf"/>
</dbReference>
<dbReference type="InterPro" id="IPR006164">
    <property type="entry name" value="DNA_bd_Ku70/Ku80"/>
</dbReference>
<organism evidence="6 7">
    <name type="scientific">Protofrankia coriariae</name>
    <dbReference type="NCBI Taxonomy" id="1562887"/>
    <lineage>
        <taxon>Bacteria</taxon>
        <taxon>Bacillati</taxon>
        <taxon>Actinomycetota</taxon>
        <taxon>Actinomycetes</taxon>
        <taxon>Frankiales</taxon>
        <taxon>Frankiaceae</taxon>
        <taxon>Protofrankia</taxon>
    </lineage>
</organism>
<evidence type="ECO:0000256" key="2">
    <source>
        <dbReference type="ARBA" id="ARBA00023172"/>
    </source>
</evidence>
<evidence type="ECO:0000313" key="7">
    <source>
        <dbReference type="Proteomes" id="UP000035425"/>
    </source>
</evidence>
<comment type="function">
    <text evidence="3">With LigD forms a non-homologous end joining (NHEJ) DNA repair enzyme, which repairs dsDNA breaks with reduced fidelity. Binds linear dsDNA with 5'- and 3'- overhangs but not closed circular dsDNA nor ssDNA. Recruits and stimulates the ligase activity of LigD.</text>
</comment>
<name>A0ABR5F8F7_9ACTN</name>
<dbReference type="HAMAP" id="MF_01875">
    <property type="entry name" value="Prokaryotic_Ku"/>
    <property type="match status" value="1"/>
</dbReference>
<dbReference type="Proteomes" id="UP000035425">
    <property type="component" value="Unassembled WGS sequence"/>
</dbReference>
<feature type="compositionally biased region" description="Low complexity" evidence="4">
    <location>
        <begin position="269"/>
        <end position="278"/>
    </location>
</feature>
<evidence type="ECO:0000256" key="3">
    <source>
        <dbReference type="HAMAP-Rule" id="MF_01875"/>
    </source>
</evidence>
<comment type="subunit">
    <text evidence="3">Homodimer. Interacts with LigD.</text>
</comment>
<feature type="compositionally biased region" description="Gly residues" evidence="4">
    <location>
        <begin position="282"/>
        <end position="309"/>
    </location>
</feature>
<feature type="domain" description="Ku" evidence="5">
    <location>
        <begin position="52"/>
        <end position="180"/>
    </location>
</feature>
<dbReference type="RefSeq" id="WP_047221136.1">
    <property type="nucleotide sequence ID" value="NZ_JWIO01000001.1"/>
</dbReference>
<evidence type="ECO:0000256" key="4">
    <source>
        <dbReference type="SAM" id="MobiDB-lite"/>
    </source>
</evidence>
<comment type="caution">
    <text evidence="6">The sequence shown here is derived from an EMBL/GenBank/DDBJ whole genome shotgun (WGS) entry which is preliminary data.</text>
</comment>
<keyword evidence="2 3" id="KW-0233">DNA recombination</keyword>
<dbReference type="PANTHER" id="PTHR41251">
    <property type="entry name" value="NON-HOMOLOGOUS END JOINING PROTEIN KU"/>
    <property type="match status" value="1"/>
</dbReference>
<dbReference type="Pfam" id="PF02735">
    <property type="entry name" value="Ku"/>
    <property type="match status" value="1"/>
</dbReference>
<keyword evidence="3" id="KW-0227">DNA damage</keyword>
<keyword evidence="3" id="KW-0234">DNA repair</keyword>
<feature type="region of interest" description="Disordered" evidence="4">
    <location>
        <begin position="255"/>
        <end position="329"/>
    </location>
</feature>
<keyword evidence="7" id="KW-1185">Reference proteome</keyword>
<dbReference type="EMBL" id="JWIO01000001">
    <property type="protein sequence ID" value="KLL13006.1"/>
    <property type="molecule type" value="Genomic_DNA"/>
</dbReference>
<gene>
    <name evidence="3" type="primary">ku</name>
    <name evidence="6" type="ORF">FrCorBMG51_00140</name>
</gene>
<dbReference type="SMART" id="SM00559">
    <property type="entry name" value="Ku78"/>
    <property type="match status" value="1"/>
</dbReference>
<evidence type="ECO:0000259" key="5">
    <source>
        <dbReference type="SMART" id="SM00559"/>
    </source>
</evidence>
<evidence type="ECO:0000256" key="1">
    <source>
        <dbReference type="ARBA" id="ARBA00023125"/>
    </source>
</evidence>
<dbReference type="Gene3D" id="2.40.290.10">
    <property type="match status" value="1"/>
</dbReference>
<dbReference type="NCBIfam" id="TIGR02772">
    <property type="entry name" value="Ku_bact"/>
    <property type="match status" value="1"/>
</dbReference>
<protein>
    <recommendedName>
        <fullName evidence="3">Non-homologous end joining protein Ku</fullName>
    </recommendedName>
</protein>
<dbReference type="PANTHER" id="PTHR41251:SF1">
    <property type="entry name" value="NON-HOMOLOGOUS END JOINING PROTEIN KU"/>
    <property type="match status" value="1"/>
</dbReference>
<reference evidence="6 7" key="1">
    <citation type="submission" date="2014-12" db="EMBL/GenBank/DDBJ databases">
        <title>Frankia sp. BMG5.1 draft genome.</title>
        <authorList>
            <person name="Gtari M."/>
            <person name="Ghodhbane-Gtari F."/>
            <person name="Nouioui I."/>
            <person name="Ktari A."/>
            <person name="Hezbri K."/>
            <person name="Mimouni W."/>
            <person name="Sbissi I."/>
            <person name="Ayari A."/>
            <person name="Yamanaka T."/>
            <person name="Normand P."/>
            <person name="Tisa L.S."/>
            <person name="Boudabous A."/>
        </authorList>
    </citation>
    <scope>NUCLEOTIDE SEQUENCE [LARGE SCALE GENOMIC DNA]</scope>
    <source>
        <strain evidence="6 7">BMG5.1</strain>
    </source>
</reference>
<sequence>MRSIWKGAISFGLVRIPVRLYPATEDRDVSFHQVRRWDGSRIRYKRVAAADGAEVPYSEVAKGYELPSGETVVLTDDDFANLPLPTSHTIDVLEFVPLAQVDPIYYARSYYIEPDRGGVRSYVLLRDALGRSGRVALVKIALRQREQLATLRIRGDVLVLSTMVWPDEVRRPDFPFLDEEVNVGPQELVMAQTLIESLSDDFDPTPYTDGYRQALQAVIDAKVSGSDVVTPPVEGETATSADDLVAVLAASVAQAHRGRQPTGAGRGTGPAAPAARPAVSGTDGGAADGVGTDGAGVDGAAGNGNGNGRQGARNGKRAGGPRAGAAGRR</sequence>
<dbReference type="SUPFAM" id="SSF100939">
    <property type="entry name" value="SPOC domain-like"/>
    <property type="match status" value="1"/>
</dbReference>
<dbReference type="InterPro" id="IPR009187">
    <property type="entry name" value="Prok_Ku"/>
</dbReference>
<dbReference type="CDD" id="cd00789">
    <property type="entry name" value="KU_like"/>
    <property type="match status" value="1"/>
</dbReference>
<accession>A0ABR5F8F7</accession>
<evidence type="ECO:0000313" key="6">
    <source>
        <dbReference type="EMBL" id="KLL13006.1"/>
    </source>
</evidence>